<sequence length="324" mass="33805">MMHPVLMLGGSGQAGSSTAAMLRDWYPDLPLTIAGRDLARAQGVADTLGTATATTTDLSRQDLGLAEATSYSAVVATVWDQHLHGLRYAQDHGIPYLSISSGLTDIAPEVIATAQRPTTAPILLASHWAAGAITLVALEAAREFGPVETIEITAILDDQDAGGPASATDMERLADASPAALIRENGTFRWIADTATKVEGLDGTTLPGQYVGILDVPSLALATGAPNVRFAFAMGESTGRRHQGTPSHDVRIRLSTASRTTTHNFTHPGGQRPVTAAGIALGVERLLTLQGTPVAPGIHSPESLINPTHALTRLQSTGALLTQH</sequence>
<keyword evidence="2" id="KW-1185">Reference proteome</keyword>
<evidence type="ECO:0000313" key="1">
    <source>
        <dbReference type="EMBL" id="GAA1682856.1"/>
    </source>
</evidence>
<dbReference type="Proteomes" id="UP001500280">
    <property type="component" value="Unassembled WGS sequence"/>
</dbReference>
<dbReference type="Gene3D" id="3.40.50.720">
    <property type="entry name" value="NAD(P)-binding Rossmann-like Domain"/>
    <property type="match status" value="1"/>
</dbReference>
<dbReference type="InterPro" id="IPR036291">
    <property type="entry name" value="NAD(P)-bd_dom_sf"/>
</dbReference>
<dbReference type="SUPFAM" id="SSF51735">
    <property type="entry name" value="NAD(P)-binding Rossmann-fold domains"/>
    <property type="match status" value="1"/>
</dbReference>
<reference evidence="2" key="1">
    <citation type="journal article" date="2019" name="Int. J. Syst. Evol. Microbiol.">
        <title>The Global Catalogue of Microorganisms (GCM) 10K type strain sequencing project: providing services to taxonomists for standard genome sequencing and annotation.</title>
        <authorList>
            <consortium name="The Broad Institute Genomics Platform"/>
            <consortium name="The Broad Institute Genome Sequencing Center for Infectious Disease"/>
            <person name="Wu L."/>
            <person name="Ma J."/>
        </authorList>
    </citation>
    <scope>NUCLEOTIDE SEQUENCE [LARGE SCALE GENOMIC DNA]</scope>
    <source>
        <strain evidence="2">JCM 14307</strain>
    </source>
</reference>
<name>A0ABP4T7D0_9ACTN</name>
<dbReference type="EMBL" id="BAAANF010000009">
    <property type="protein sequence ID" value="GAA1682856.1"/>
    <property type="molecule type" value="Genomic_DNA"/>
</dbReference>
<protein>
    <recommendedName>
        <fullName evidence="3">Saccharopine dehydrogenase</fullName>
    </recommendedName>
</protein>
<comment type="caution">
    <text evidence="1">The sequence shown here is derived from an EMBL/GenBank/DDBJ whole genome shotgun (WGS) entry which is preliminary data.</text>
</comment>
<proteinExistence type="predicted"/>
<accession>A0ABP4T7D0</accession>
<evidence type="ECO:0000313" key="2">
    <source>
        <dbReference type="Proteomes" id="UP001500280"/>
    </source>
</evidence>
<gene>
    <name evidence="1" type="ORF">GCM10009745_29000</name>
</gene>
<organism evidence="1 2">
    <name type="scientific">Kribbella yunnanensis</name>
    <dbReference type="NCBI Taxonomy" id="190194"/>
    <lineage>
        <taxon>Bacteria</taxon>
        <taxon>Bacillati</taxon>
        <taxon>Actinomycetota</taxon>
        <taxon>Actinomycetes</taxon>
        <taxon>Propionibacteriales</taxon>
        <taxon>Kribbellaceae</taxon>
        <taxon>Kribbella</taxon>
    </lineage>
</organism>
<evidence type="ECO:0008006" key="3">
    <source>
        <dbReference type="Google" id="ProtNLM"/>
    </source>
</evidence>